<dbReference type="Pfam" id="PF01975">
    <property type="entry name" value="SurE"/>
    <property type="match status" value="1"/>
</dbReference>
<name>A0A9D9ID97_9SPIO</name>
<dbReference type="PANTHER" id="PTHR30457:SF0">
    <property type="entry name" value="PHOSPHATASE, PUTATIVE (AFU_ORTHOLOGUE AFUA_4G01070)-RELATED"/>
    <property type="match status" value="1"/>
</dbReference>
<dbReference type="InterPro" id="IPR002828">
    <property type="entry name" value="SurE-like_Pase/nucleotidase"/>
</dbReference>
<dbReference type="PANTHER" id="PTHR30457">
    <property type="entry name" value="5'-NUCLEOTIDASE SURE"/>
    <property type="match status" value="1"/>
</dbReference>
<keyword evidence="5 7" id="KW-0378">Hydrolase</keyword>
<reference evidence="7" key="2">
    <citation type="journal article" date="2021" name="PeerJ">
        <title>Extensive microbial diversity within the chicken gut microbiome revealed by metagenomics and culture.</title>
        <authorList>
            <person name="Gilroy R."/>
            <person name="Ravi A."/>
            <person name="Getino M."/>
            <person name="Pursley I."/>
            <person name="Horton D.L."/>
            <person name="Alikhan N.F."/>
            <person name="Baker D."/>
            <person name="Gharbi K."/>
            <person name="Hall N."/>
            <person name="Watson M."/>
            <person name="Adriaenssens E.M."/>
            <person name="Foster-Nyarko E."/>
            <person name="Jarju S."/>
            <person name="Secka A."/>
            <person name="Antonio M."/>
            <person name="Oren A."/>
            <person name="Chaudhuri R.R."/>
            <person name="La Ragione R."/>
            <person name="Hildebrand F."/>
            <person name="Pallen M.J."/>
        </authorList>
    </citation>
    <scope>NUCLEOTIDE SEQUENCE</scope>
    <source>
        <strain evidence="7">14700</strain>
    </source>
</reference>
<sequence length="239" mass="26131">MNILLSNDDGYQADGIRILEEVLVSHGHTVYVSAPEGEQSGKSHSMTIRGEIAVTKYGERHFHISGTPADCIVYSHRSALFPISFDAVISGINHGYNLSTDVIYSGTCAAARQATMYGIKAIAVSLQRKNEEKLRLLAAFVADNLERFLSVIPEGAFMNINAPLSFDGSSYEKAGLGFIVYDDQVSIKETHGDKIILEITDCDLIHHPSSSKYRADHEICNDGKASISIVNILPDVDEK</sequence>
<gene>
    <name evidence="7" type="primary">surE</name>
    <name evidence="7" type="ORF">IAA72_07680</name>
</gene>
<accession>A0A9D9ID97</accession>
<feature type="domain" description="Survival protein SurE-like phosphatase/nucleotidase" evidence="6">
    <location>
        <begin position="3"/>
        <end position="165"/>
    </location>
</feature>
<dbReference type="InterPro" id="IPR030048">
    <property type="entry name" value="SurE"/>
</dbReference>
<dbReference type="InterPro" id="IPR036523">
    <property type="entry name" value="SurE-like_sf"/>
</dbReference>
<protein>
    <recommendedName>
        <fullName evidence="3">5'-nucleotidase</fullName>
        <ecNumber evidence="3">3.1.3.5</ecNumber>
    </recommendedName>
</protein>
<proteinExistence type="inferred from homology"/>
<reference evidence="7" key="1">
    <citation type="submission" date="2020-10" db="EMBL/GenBank/DDBJ databases">
        <authorList>
            <person name="Gilroy R."/>
        </authorList>
    </citation>
    <scope>NUCLEOTIDE SEQUENCE</scope>
    <source>
        <strain evidence="7">14700</strain>
    </source>
</reference>
<evidence type="ECO:0000313" key="7">
    <source>
        <dbReference type="EMBL" id="MBO8469648.1"/>
    </source>
</evidence>
<evidence type="ECO:0000256" key="3">
    <source>
        <dbReference type="ARBA" id="ARBA00012643"/>
    </source>
</evidence>
<dbReference type="Proteomes" id="UP000810292">
    <property type="component" value="Unassembled WGS sequence"/>
</dbReference>
<dbReference type="SUPFAM" id="SSF64167">
    <property type="entry name" value="SurE-like"/>
    <property type="match status" value="1"/>
</dbReference>
<feature type="non-terminal residue" evidence="7">
    <location>
        <position position="239"/>
    </location>
</feature>
<dbReference type="EMBL" id="JADIMF010000124">
    <property type="protein sequence ID" value="MBO8469648.1"/>
    <property type="molecule type" value="Genomic_DNA"/>
</dbReference>
<evidence type="ECO:0000256" key="1">
    <source>
        <dbReference type="ARBA" id="ARBA00000815"/>
    </source>
</evidence>
<dbReference type="EC" id="3.1.3.5" evidence="3"/>
<evidence type="ECO:0000259" key="6">
    <source>
        <dbReference type="Pfam" id="PF01975"/>
    </source>
</evidence>
<evidence type="ECO:0000256" key="2">
    <source>
        <dbReference type="ARBA" id="ARBA00011062"/>
    </source>
</evidence>
<dbReference type="Gene3D" id="3.40.1210.10">
    <property type="entry name" value="Survival protein SurE-like phosphatase/nucleotidase"/>
    <property type="match status" value="1"/>
</dbReference>
<comment type="similarity">
    <text evidence="2">Belongs to the SurE nucleotidase family.</text>
</comment>
<keyword evidence="4" id="KW-0479">Metal-binding</keyword>
<dbReference type="AlphaFoldDB" id="A0A9D9ID97"/>
<dbReference type="GO" id="GO:0046872">
    <property type="term" value="F:metal ion binding"/>
    <property type="evidence" value="ECO:0007669"/>
    <property type="project" value="UniProtKB-KW"/>
</dbReference>
<evidence type="ECO:0000313" key="8">
    <source>
        <dbReference type="Proteomes" id="UP000810292"/>
    </source>
</evidence>
<dbReference type="GO" id="GO:0008253">
    <property type="term" value="F:5'-nucleotidase activity"/>
    <property type="evidence" value="ECO:0007669"/>
    <property type="project" value="UniProtKB-EC"/>
</dbReference>
<dbReference type="NCBIfam" id="TIGR00087">
    <property type="entry name" value="surE"/>
    <property type="match status" value="1"/>
</dbReference>
<evidence type="ECO:0000256" key="5">
    <source>
        <dbReference type="ARBA" id="ARBA00022801"/>
    </source>
</evidence>
<comment type="caution">
    <text evidence="7">The sequence shown here is derived from an EMBL/GenBank/DDBJ whole genome shotgun (WGS) entry which is preliminary data.</text>
</comment>
<evidence type="ECO:0000256" key="4">
    <source>
        <dbReference type="ARBA" id="ARBA00022723"/>
    </source>
</evidence>
<comment type="catalytic activity">
    <reaction evidence="1">
        <text>a ribonucleoside 5'-phosphate + H2O = a ribonucleoside + phosphate</text>
        <dbReference type="Rhea" id="RHEA:12484"/>
        <dbReference type="ChEBI" id="CHEBI:15377"/>
        <dbReference type="ChEBI" id="CHEBI:18254"/>
        <dbReference type="ChEBI" id="CHEBI:43474"/>
        <dbReference type="ChEBI" id="CHEBI:58043"/>
        <dbReference type="EC" id="3.1.3.5"/>
    </reaction>
</comment>
<organism evidence="7 8">
    <name type="scientific">Candidatus Ornithospirochaeta stercoravium</name>
    <dbReference type="NCBI Taxonomy" id="2840897"/>
    <lineage>
        <taxon>Bacteria</taxon>
        <taxon>Pseudomonadati</taxon>
        <taxon>Spirochaetota</taxon>
        <taxon>Spirochaetia</taxon>
        <taxon>Spirochaetales</taxon>
        <taxon>Spirochaetaceae</taxon>
        <taxon>Spirochaetaceae incertae sedis</taxon>
        <taxon>Candidatus Ornithospirochaeta</taxon>
    </lineage>
</organism>